<dbReference type="SUPFAM" id="SSF55729">
    <property type="entry name" value="Acyl-CoA N-acyltransferases (Nat)"/>
    <property type="match status" value="1"/>
</dbReference>
<accession>A0AAE0ILM1</accession>
<dbReference type="InterPro" id="IPR000182">
    <property type="entry name" value="GNAT_dom"/>
</dbReference>
<comment type="caution">
    <text evidence="2">The sequence shown here is derived from an EMBL/GenBank/DDBJ whole genome shotgun (WGS) entry which is preliminary data.</text>
</comment>
<sequence length="246" mass="28047">MAEPPLPPGVRFAKPDDLVRIGMVSLASFIGTDCYDWLWVEPNTYPQDTLAAEINHWKEDMKNGEEIFLVIEDEYDPDENSKTSAVIDPSQTNWRAPQPGEKVIVGAMSFTPNTGSDRADNHAQAPDAVYLRLNPGPMFLALEWSHSFKLSRFLEENETRLGFANGFNLEMLVVHPAYHRRGHARTLVKWMQDLARIDQVTVYVAADGKADKFYARVGFQIMERHWVPGDEIVPLGFRINMMKWLP</sequence>
<dbReference type="EMBL" id="JAUEPO010000003">
    <property type="protein sequence ID" value="KAK3327042.1"/>
    <property type="molecule type" value="Genomic_DNA"/>
</dbReference>
<evidence type="ECO:0000313" key="3">
    <source>
        <dbReference type="Proteomes" id="UP001286456"/>
    </source>
</evidence>
<protein>
    <recommendedName>
        <fullName evidence="1">N-acetyltransferase domain-containing protein</fullName>
    </recommendedName>
</protein>
<gene>
    <name evidence="2" type="ORF">B0T19DRAFT_460074</name>
</gene>
<dbReference type="Gene3D" id="3.40.630.30">
    <property type="match status" value="1"/>
</dbReference>
<reference evidence="2" key="1">
    <citation type="journal article" date="2023" name="Mol. Phylogenet. Evol.">
        <title>Genome-scale phylogeny and comparative genomics of the fungal order Sordariales.</title>
        <authorList>
            <person name="Hensen N."/>
            <person name="Bonometti L."/>
            <person name="Westerberg I."/>
            <person name="Brannstrom I.O."/>
            <person name="Guillou S."/>
            <person name="Cros-Aarteil S."/>
            <person name="Calhoun S."/>
            <person name="Haridas S."/>
            <person name="Kuo A."/>
            <person name="Mondo S."/>
            <person name="Pangilinan J."/>
            <person name="Riley R."/>
            <person name="LaButti K."/>
            <person name="Andreopoulos B."/>
            <person name="Lipzen A."/>
            <person name="Chen C."/>
            <person name="Yan M."/>
            <person name="Daum C."/>
            <person name="Ng V."/>
            <person name="Clum A."/>
            <person name="Steindorff A."/>
            <person name="Ohm R.A."/>
            <person name="Martin F."/>
            <person name="Silar P."/>
            <person name="Natvig D.O."/>
            <person name="Lalanne C."/>
            <person name="Gautier V."/>
            <person name="Ament-Velasquez S.L."/>
            <person name="Kruys A."/>
            <person name="Hutchinson M.I."/>
            <person name="Powell A.J."/>
            <person name="Barry K."/>
            <person name="Miller A.N."/>
            <person name="Grigoriev I.V."/>
            <person name="Debuchy R."/>
            <person name="Gladieux P."/>
            <person name="Hiltunen Thoren M."/>
            <person name="Johannesson H."/>
        </authorList>
    </citation>
    <scope>NUCLEOTIDE SEQUENCE</scope>
    <source>
        <strain evidence="2">SMH4131-1</strain>
    </source>
</reference>
<keyword evidence="3" id="KW-1185">Reference proteome</keyword>
<dbReference type="InterPro" id="IPR016181">
    <property type="entry name" value="Acyl_CoA_acyltransferase"/>
</dbReference>
<dbReference type="AlphaFoldDB" id="A0AAE0ILM1"/>
<name>A0AAE0ILM1_9PEZI</name>
<dbReference type="PROSITE" id="PS51186">
    <property type="entry name" value="GNAT"/>
    <property type="match status" value="1"/>
</dbReference>
<dbReference type="InterPro" id="IPR052523">
    <property type="entry name" value="Trichothecene_AcTrans"/>
</dbReference>
<proteinExistence type="predicted"/>
<evidence type="ECO:0000259" key="1">
    <source>
        <dbReference type="PROSITE" id="PS51186"/>
    </source>
</evidence>
<dbReference type="GO" id="GO:0016747">
    <property type="term" value="F:acyltransferase activity, transferring groups other than amino-acyl groups"/>
    <property type="evidence" value="ECO:0007669"/>
    <property type="project" value="InterPro"/>
</dbReference>
<feature type="domain" description="N-acetyltransferase" evidence="1">
    <location>
        <begin position="108"/>
        <end position="246"/>
    </location>
</feature>
<dbReference type="Pfam" id="PF13508">
    <property type="entry name" value="Acetyltransf_7"/>
    <property type="match status" value="1"/>
</dbReference>
<evidence type="ECO:0000313" key="2">
    <source>
        <dbReference type="EMBL" id="KAK3327042.1"/>
    </source>
</evidence>
<reference evidence="2" key="2">
    <citation type="submission" date="2023-06" db="EMBL/GenBank/DDBJ databases">
        <authorList>
            <consortium name="Lawrence Berkeley National Laboratory"/>
            <person name="Haridas S."/>
            <person name="Hensen N."/>
            <person name="Bonometti L."/>
            <person name="Westerberg I."/>
            <person name="Brannstrom I.O."/>
            <person name="Guillou S."/>
            <person name="Cros-Aarteil S."/>
            <person name="Calhoun S."/>
            <person name="Kuo A."/>
            <person name="Mondo S."/>
            <person name="Pangilinan J."/>
            <person name="Riley R."/>
            <person name="Labutti K."/>
            <person name="Andreopoulos B."/>
            <person name="Lipzen A."/>
            <person name="Chen C."/>
            <person name="Yanf M."/>
            <person name="Daum C."/>
            <person name="Ng V."/>
            <person name="Clum A."/>
            <person name="Steindorff A."/>
            <person name="Ohm R."/>
            <person name="Martin F."/>
            <person name="Silar P."/>
            <person name="Natvig D."/>
            <person name="Lalanne C."/>
            <person name="Gautier V."/>
            <person name="Ament-Velasquez S.L."/>
            <person name="Kruys A."/>
            <person name="Hutchinson M.I."/>
            <person name="Powell A.J."/>
            <person name="Barry K."/>
            <person name="Miller A.N."/>
            <person name="Grigoriev I.V."/>
            <person name="Debuchy R."/>
            <person name="Gladieux P."/>
            <person name="Thoren M.H."/>
            <person name="Johannesson H."/>
        </authorList>
    </citation>
    <scope>NUCLEOTIDE SEQUENCE</scope>
    <source>
        <strain evidence="2">SMH4131-1</strain>
    </source>
</reference>
<organism evidence="2 3">
    <name type="scientific">Cercophora scortea</name>
    <dbReference type="NCBI Taxonomy" id="314031"/>
    <lineage>
        <taxon>Eukaryota</taxon>
        <taxon>Fungi</taxon>
        <taxon>Dikarya</taxon>
        <taxon>Ascomycota</taxon>
        <taxon>Pezizomycotina</taxon>
        <taxon>Sordariomycetes</taxon>
        <taxon>Sordariomycetidae</taxon>
        <taxon>Sordariales</taxon>
        <taxon>Lasiosphaeriaceae</taxon>
        <taxon>Cercophora</taxon>
    </lineage>
</organism>
<dbReference type="Proteomes" id="UP001286456">
    <property type="component" value="Unassembled WGS sequence"/>
</dbReference>
<dbReference type="PANTHER" id="PTHR42791">
    <property type="entry name" value="GNAT FAMILY ACETYLTRANSFERASE"/>
    <property type="match status" value="1"/>
</dbReference>
<dbReference type="CDD" id="cd04301">
    <property type="entry name" value="NAT_SF"/>
    <property type="match status" value="1"/>
</dbReference>
<dbReference type="PANTHER" id="PTHR42791:SF1">
    <property type="entry name" value="N-ACETYLTRANSFERASE DOMAIN-CONTAINING PROTEIN"/>
    <property type="match status" value="1"/>
</dbReference>